<evidence type="ECO:0000313" key="2">
    <source>
        <dbReference type="EMBL" id="KAF2171334.1"/>
    </source>
</evidence>
<evidence type="ECO:0000313" key="3">
    <source>
        <dbReference type="Proteomes" id="UP000799537"/>
    </source>
</evidence>
<dbReference type="GeneID" id="54557774"/>
<keyword evidence="3" id="KW-1185">Reference proteome</keyword>
<dbReference type="RefSeq" id="XP_033672223.1">
    <property type="nucleotide sequence ID" value="XM_033804502.1"/>
</dbReference>
<name>A0A6A6CW19_ZASCE</name>
<proteinExistence type="predicted"/>
<reference evidence="2" key="1">
    <citation type="journal article" date="2020" name="Stud. Mycol.">
        <title>101 Dothideomycetes genomes: a test case for predicting lifestyles and emergence of pathogens.</title>
        <authorList>
            <person name="Haridas S."/>
            <person name="Albert R."/>
            <person name="Binder M."/>
            <person name="Bloem J."/>
            <person name="Labutti K."/>
            <person name="Salamov A."/>
            <person name="Andreopoulos B."/>
            <person name="Baker S."/>
            <person name="Barry K."/>
            <person name="Bills G."/>
            <person name="Bluhm B."/>
            <person name="Cannon C."/>
            <person name="Castanera R."/>
            <person name="Culley D."/>
            <person name="Daum C."/>
            <person name="Ezra D."/>
            <person name="Gonzalez J."/>
            <person name="Henrissat B."/>
            <person name="Kuo A."/>
            <person name="Liang C."/>
            <person name="Lipzen A."/>
            <person name="Lutzoni F."/>
            <person name="Magnuson J."/>
            <person name="Mondo S."/>
            <person name="Nolan M."/>
            <person name="Ohm R."/>
            <person name="Pangilinan J."/>
            <person name="Park H.-J."/>
            <person name="Ramirez L."/>
            <person name="Alfaro M."/>
            <person name="Sun H."/>
            <person name="Tritt A."/>
            <person name="Yoshinaga Y."/>
            <person name="Zwiers L.-H."/>
            <person name="Turgeon B."/>
            <person name="Goodwin S."/>
            <person name="Spatafora J."/>
            <person name="Crous P."/>
            <person name="Grigoriev I."/>
        </authorList>
    </citation>
    <scope>NUCLEOTIDE SEQUENCE</scope>
    <source>
        <strain evidence="2">ATCC 36951</strain>
    </source>
</reference>
<gene>
    <name evidence="2" type="ORF">M409DRAFT_18449</name>
</gene>
<accession>A0A6A6CW19</accession>
<dbReference type="Proteomes" id="UP000799537">
    <property type="component" value="Unassembled WGS sequence"/>
</dbReference>
<dbReference type="AlphaFoldDB" id="A0A6A6CW19"/>
<organism evidence="2 3">
    <name type="scientific">Zasmidium cellare ATCC 36951</name>
    <dbReference type="NCBI Taxonomy" id="1080233"/>
    <lineage>
        <taxon>Eukaryota</taxon>
        <taxon>Fungi</taxon>
        <taxon>Dikarya</taxon>
        <taxon>Ascomycota</taxon>
        <taxon>Pezizomycotina</taxon>
        <taxon>Dothideomycetes</taxon>
        <taxon>Dothideomycetidae</taxon>
        <taxon>Mycosphaerellales</taxon>
        <taxon>Mycosphaerellaceae</taxon>
        <taxon>Zasmidium</taxon>
    </lineage>
</organism>
<feature type="region of interest" description="Disordered" evidence="1">
    <location>
        <begin position="132"/>
        <end position="155"/>
    </location>
</feature>
<protein>
    <submittedName>
        <fullName evidence="2">Uncharacterized protein</fullName>
    </submittedName>
</protein>
<sequence>MPESNRRYTFLIDTNLDLTSTTPGWPETFARLRIDAEDTTDLKYMDAQLEKQVPDFAFMPSGDYHRLQRAGKCAYRGLAIPTSKVTRQAAVPSVLVVKPDDPAQSLMDLSGSHIWIHQRVLHVLLLRRRGNARPTKRRPARISSSTEDATLARPD</sequence>
<dbReference type="OrthoDB" id="4697455at2759"/>
<dbReference type="EMBL" id="ML993583">
    <property type="protein sequence ID" value="KAF2171334.1"/>
    <property type="molecule type" value="Genomic_DNA"/>
</dbReference>
<evidence type="ECO:0000256" key="1">
    <source>
        <dbReference type="SAM" id="MobiDB-lite"/>
    </source>
</evidence>